<dbReference type="EMBL" id="QNUL01000026">
    <property type="protein sequence ID" value="REA57678.1"/>
    <property type="molecule type" value="Genomic_DNA"/>
</dbReference>
<dbReference type="Pfam" id="PF06835">
    <property type="entry name" value="LptC"/>
    <property type="match status" value="1"/>
</dbReference>
<evidence type="ECO:0000256" key="3">
    <source>
        <dbReference type="ARBA" id="ARBA00022692"/>
    </source>
</evidence>
<evidence type="ECO:0000313" key="7">
    <source>
        <dbReference type="Proteomes" id="UP000256373"/>
    </source>
</evidence>
<gene>
    <name evidence="6" type="primary">lptC</name>
    <name evidence="6" type="ORF">DSL64_23365</name>
</gene>
<keyword evidence="4" id="KW-1133">Transmembrane helix</keyword>
<dbReference type="OrthoDB" id="9812080at2"/>
<dbReference type="PROSITE" id="PS51257">
    <property type="entry name" value="PROKAR_LIPOPROTEIN"/>
    <property type="match status" value="1"/>
</dbReference>
<keyword evidence="7" id="KW-1185">Reference proteome</keyword>
<evidence type="ECO:0000256" key="5">
    <source>
        <dbReference type="ARBA" id="ARBA00023136"/>
    </source>
</evidence>
<comment type="caution">
    <text evidence="6">The sequence shown here is derived from an EMBL/GenBank/DDBJ whole genome shotgun (WGS) entry which is preliminary data.</text>
</comment>
<keyword evidence="3" id="KW-0812">Transmembrane</keyword>
<dbReference type="Proteomes" id="UP000256373">
    <property type="component" value="Unassembled WGS sequence"/>
</dbReference>
<keyword evidence="2" id="KW-0997">Cell inner membrane</keyword>
<dbReference type="GO" id="GO:0030288">
    <property type="term" value="C:outer membrane-bounded periplasmic space"/>
    <property type="evidence" value="ECO:0007669"/>
    <property type="project" value="TreeGrafter"/>
</dbReference>
<reference evidence="6 7" key="1">
    <citation type="submission" date="2018-07" db="EMBL/GenBank/DDBJ databases">
        <title>Dyadobacter roseus sp. nov., isolated from rose rhizosphere soil.</title>
        <authorList>
            <person name="Chen L."/>
        </authorList>
    </citation>
    <scope>NUCLEOTIDE SEQUENCE [LARGE SCALE GENOMIC DNA]</scope>
    <source>
        <strain evidence="6 7">RS19</strain>
    </source>
</reference>
<dbReference type="AlphaFoldDB" id="A0A3D8Y8I9"/>
<dbReference type="InterPro" id="IPR052363">
    <property type="entry name" value="LPS_export_LptC"/>
</dbReference>
<evidence type="ECO:0000256" key="1">
    <source>
        <dbReference type="ARBA" id="ARBA00022475"/>
    </source>
</evidence>
<keyword evidence="5" id="KW-0472">Membrane</keyword>
<dbReference type="InterPro" id="IPR026265">
    <property type="entry name" value="LptC"/>
</dbReference>
<evidence type="ECO:0000256" key="4">
    <source>
        <dbReference type="ARBA" id="ARBA00022989"/>
    </source>
</evidence>
<name>A0A3D8Y8I9_9BACT</name>
<dbReference type="GO" id="GO:0015221">
    <property type="term" value="F:lipopolysaccharide transmembrane transporter activity"/>
    <property type="evidence" value="ECO:0007669"/>
    <property type="project" value="InterPro"/>
</dbReference>
<dbReference type="GO" id="GO:0017089">
    <property type="term" value="F:glycolipid transfer activity"/>
    <property type="evidence" value="ECO:0007669"/>
    <property type="project" value="TreeGrafter"/>
</dbReference>
<evidence type="ECO:0000313" key="6">
    <source>
        <dbReference type="EMBL" id="REA57678.1"/>
    </source>
</evidence>
<dbReference type="Gene3D" id="2.60.450.10">
    <property type="entry name" value="Lipopolysaccharide (LPS) transport protein A like domain"/>
    <property type="match status" value="1"/>
</dbReference>
<keyword evidence="1" id="KW-1003">Cell membrane</keyword>
<proteinExistence type="predicted"/>
<dbReference type="GO" id="GO:0005886">
    <property type="term" value="C:plasma membrane"/>
    <property type="evidence" value="ECO:0007669"/>
    <property type="project" value="InterPro"/>
</dbReference>
<dbReference type="NCBIfam" id="TIGR04409">
    <property type="entry name" value="LptC_YrbK"/>
    <property type="match status" value="1"/>
</dbReference>
<dbReference type="PANTHER" id="PTHR37481:SF1">
    <property type="entry name" value="LIPOPOLYSACCHARIDE EXPORT SYSTEM PROTEIN LPTC"/>
    <property type="match status" value="1"/>
</dbReference>
<dbReference type="PANTHER" id="PTHR37481">
    <property type="entry name" value="LIPOPOLYSACCHARIDE EXPORT SYSTEM PROTEIN LPTC"/>
    <property type="match status" value="1"/>
</dbReference>
<accession>A0A3D8Y8I9</accession>
<evidence type="ECO:0000256" key="2">
    <source>
        <dbReference type="ARBA" id="ARBA00022519"/>
    </source>
</evidence>
<organism evidence="6 7">
    <name type="scientific">Dyadobacter luteus</name>
    <dbReference type="NCBI Taxonomy" id="2259619"/>
    <lineage>
        <taxon>Bacteria</taxon>
        <taxon>Pseudomonadati</taxon>
        <taxon>Bacteroidota</taxon>
        <taxon>Cytophagia</taxon>
        <taxon>Cytophagales</taxon>
        <taxon>Spirosomataceae</taxon>
        <taxon>Dyadobacter</taxon>
    </lineage>
</organism>
<protein>
    <submittedName>
        <fullName evidence="6">LPS export ABC transporter periplasmic protein LptC</fullName>
    </submittedName>
</protein>
<dbReference type="InterPro" id="IPR010664">
    <property type="entry name" value="LipoPS_assembly_LptC-rel"/>
</dbReference>
<sequence length="181" mass="20233">MFCSRFFAVLVITGLVGLSSCSNNDKKIGALYEGPIEIVNNVQIRYSEQGLPKVQMVTPLSMTYSNQNKIFPDTVNINFFDPTGTIITHLRADSGRFDHATNVYIVKGHVKVIKSQTEETLTTSELSWSPVTKKVFTDKPLTVRNTRTSEITKAVGMDAEQDFTRIKFRKATGIYKFSGVP</sequence>